<keyword evidence="5" id="KW-1185">Reference proteome</keyword>
<proteinExistence type="predicted"/>
<evidence type="ECO:0000259" key="3">
    <source>
        <dbReference type="PROSITE" id="PS50110"/>
    </source>
</evidence>
<dbReference type="InterPro" id="IPR001789">
    <property type="entry name" value="Sig_transdc_resp-reg_receiver"/>
</dbReference>
<dbReference type="RefSeq" id="WP_242283254.1">
    <property type="nucleotide sequence ID" value="NZ_JAKKSL010000001.1"/>
</dbReference>
<dbReference type="Proteomes" id="UP001139646">
    <property type="component" value="Unassembled WGS sequence"/>
</dbReference>
<dbReference type="PANTHER" id="PTHR44591:SF3">
    <property type="entry name" value="RESPONSE REGULATORY DOMAIN-CONTAINING PROTEIN"/>
    <property type="match status" value="1"/>
</dbReference>
<reference evidence="4" key="1">
    <citation type="submission" date="2022-01" db="EMBL/GenBank/DDBJ databases">
        <title>Colwellia maritima, isolated from seawater.</title>
        <authorList>
            <person name="Kristyanto S."/>
            <person name="Jung J."/>
            <person name="Jeon C.O."/>
        </authorList>
    </citation>
    <scope>NUCLEOTIDE SEQUENCE</scope>
    <source>
        <strain evidence="4">MSW7</strain>
    </source>
</reference>
<feature type="modified residue" description="4-aspartylphosphate" evidence="2">
    <location>
        <position position="54"/>
    </location>
</feature>
<sequence length="125" mass="13871">MLERILYAEDNEDIQQIAVIALETIGGFTLKVCNDGAEALAAIEPFSPQLILLDVMMPNMDGPKALESMREMGAFKNTPTIFMTAKVQPEEVNRLLNMGAVAVINKPFDPMALADRIREIFEQSE</sequence>
<evidence type="ECO:0000256" key="2">
    <source>
        <dbReference type="PROSITE-ProRule" id="PRU00169"/>
    </source>
</evidence>
<evidence type="ECO:0000256" key="1">
    <source>
        <dbReference type="ARBA" id="ARBA00022553"/>
    </source>
</evidence>
<dbReference type="SUPFAM" id="SSF52172">
    <property type="entry name" value="CheY-like"/>
    <property type="match status" value="1"/>
</dbReference>
<accession>A0ABS9WX67</accession>
<dbReference type="Gene3D" id="3.40.50.2300">
    <property type="match status" value="1"/>
</dbReference>
<dbReference type="EMBL" id="JAKKSL010000001">
    <property type="protein sequence ID" value="MCI2282490.1"/>
    <property type="molecule type" value="Genomic_DNA"/>
</dbReference>
<evidence type="ECO:0000313" key="4">
    <source>
        <dbReference type="EMBL" id="MCI2282490.1"/>
    </source>
</evidence>
<dbReference type="InterPro" id="IPR011006">
    <property type="entry name" value="CheY-like_superfamily"/>
</dbReference>
<comment type="caution">
    <text evidence="4">The sequence shown here is derived from an EMBL/GenBank/DDBJ whole genome shotgun (WGS) entry which is preliminary data.</text>
</comment>
<dbReference type="PROSITE" id="PS50110">
    <property type="entry name" value="RESPONSE_REGULATORY"/>
    <property type="match status" value="1"/>
</dbReference>
<dbReference type="PANTHER" id="PTHR44591">
    <property type="entry name" value="STRESS RESPONSE REGULATOR PROTEIN 1"/>
    <property type="match status" value="1"/>
</dbReference>
<feature type="domain" description="Response regulatory" evidence="3">
    <location>
        <begin position="4"/>
        <end position="121"/>
    </location>
</feature>
<name>A0ABS9WX67_9GAMM</name>
<evidence type="ECO:0000313" key="5">
    <source>
        <dbReference type="Proteomes" id="UP001139646"/>
    </source>
</evidence>
<keyword evidence="1 2" id="KW-0597">Phosphoprotein</keyword>
<gene>
    <name evidence="4" type="ORF">L3081_02600</name>
</gene>
<dbReference type="SMART" id="SM00448">
    <property type="entry name" value="REC"/>
    <property type="match status" value="1"/>
</dbReference>
<dbReference type="InterPro" id="IPR050595">
    <property type="entry name" value="Bact_response_regulator"/>
</dbReference>
<organism evidence="4 5">
    <name type="scientific">Colwellia maritima</name>
    <dbReference type="NCBI Taxonomy" id="2912588"/>
    <lineage>
        <taxon>Bacteria</taxon>
        <taxon>Pseudomonadati</taxon>
        <taxon>Pseudomonadota</taxon>
        <taxon>Gammaproteobacteria</taxon>
        <taxon>Alteromonadales</taxon>
        <taxon>Colwelliaceae</taxon>
        <taxon>Colwellia</taxon>
    </lineage>
</organism>
<dbReference type="Pfam" id="PF00072">
    <property type="entry name" value="Response_reg"/>
    <property type="match status" value="1"/>
</dbReference>
<protein>
    <submittedName>
        <fullName evidence="4">Response regulator</fullName>
    </submittedName>
</protein>